<keyword evidence="3" id="KW-0418">Kinase</keyword>
<dbReference type="InterPro" id="IPR003594">
    <property type="entry name" value="HATPase_dom"/>
</dbReference>
<evidence type="ECO:0000313" key="4">
    <source>
        <dbReference type="Proteomes" id="UP000001208"/>
    </source>
</evidence>
<feature type="domain" description="Histidine kinase/HSP90-like ATPase" evidence="2">
    <location>
        <begin position="11"/>
        <end position="137"/>
    </location>
</feature>
<evidence type="ECO:0000256" key="1">
    <source>
        <dbReference type="ARBA" id="ARBA00022527"/>
    </source>
</evidence>
<keyword evidence="4" id="KW-1185">Reference proteome</keyword>
<dbReference type="GO" id="GO:0004674">
    <property type="term" value="F:protein serine/threonine kinase activity"/>
    <property type="evidence" value="ECO:0007669"/>
    <property type="project" value="UniProtKB-KW"/>
</dbReference>
<protein>
    <submittedName>
        <fullName evidence="3">Putative anti-sigma regulatory factor, serine/threonine protein kinase</fullName>
    </submittedName>
</protein>
<dbReference type="CDD" id="cd16936">
    <property type="entry name" value="HATPase_RsbW-like"/>
    <property type="match status" value="1"/>
</dbReference>
<dbReference type="Gene3D" id="3.30.565.10">
    <property type="entry name" value="Histidine kinase-like ATPase, C-terminal domain"/>
    <property type="match status" value="1"/>
</dbReference>
<keyword evidence="3" id="KW-0808">Transferase</keyword>
<dbReference type="InterPro" id="IPR050267">
    <property type="entry name" value="Anti-sigma-factor_SerPK"/>
</dbReference>
<dbReference type="PANTHER" id="PTHR35526:SF3">
    <property type="entry name" value="ANTI-SIGMA-F FACTOR RSBW"/>
    <property type="match status" value="1"/>
</dbReference>
<dbReference type="OrthoDB" id="1467655at2"/>
<sequence length="141" mass="16070">MFLKVYEITLKSKVEEVRKVEHFVQRIAKENQFSEDFVYNVMIIITEAANNAVIHGNKLDEEKKARLKCGIQLQDAGKESLVIEVIDEGDGFDPNNLPNPLAEENLLKPSGRGVFLMKQFAHVEFEFGQRGTTVRMKMDIA</sequence>
<dbReference type="SUPFAM" id="SSF55874">
    <property type="entry name" value="ATPase domain of HSP90 chaperone/DNA topoisomerase II/histidine kinase"/>
    <property type="match status" value="1"/>
</dbReference>
<accession>B3QSM5</accession>
<reference evidence="3 4" key="1">
    <citation type="submission" date="2008-06" db="EMBL/GenBank/DDBJ databases">
        <title>Complete sequence of Chloroherpeton thalassium ATCC 35110.</title>
        <authorList>
            <consortium name="US DOE Joint Genome Institute"/>
            <person name="Lucas S."/>
            <person name="Copeland A."/>
            <person name="Lapidus A."/>
            <person name="Glavina del Rio T."/>
            <person name="Dalin E."/>
            <person name="Tice H."/>
            <person name="Bruce D."/>
            <person name="Goodwin L."/>
            <person name="Pitluck S."/>
            <person name="Schmutz J."/>
            <person name="Larimer F."/>
            <person name="Land M."/>
            <person name="Hauser L."/>
            <person name="Kyrpides N."/>
            <person name="Mikhailova N."/>
            <person name="Liu Z."/>
            <person name="Li T."/>
            <person name="Zhao F."/>
            <person name="Overmann J."/>
            <person name="Bryant D.A."/>
            <person name="Richardson P."/>
        </authorList>
    </citation>
    <scope>NUCLEOTIDE SEQUENCE [LARGE SCALE GENOMIC DNA]</scope>
    <source>
        <strain evidence="4">ATCC 35110 / GB-78</strain>
    </source>
</reference>
<dbReference type="EMBL" id="CP001100">
    <property type="protein sequence ID" value="ACF14072.1"/>
    <property type="molecule type" value="Genomic_DNA"/>
</dbReference>
<dbReference type="STRING" id="517418.Ctha_1614"/>
<dbReference type="Pfam" id="PF13581">
    <property type="entry name" value="HATPase_c_2"/>
    <property type="match status" value="1"/>
</dbReference>
<dbReference type="Proteomes" id="UP000001208">
    <property type="component" value="Chromosome"/>
</dbReference>
<proteinExistence type="predicted"/>
<dbReference type="eggNOG" id="COG2172">
    <property type="taxonomic scope" value="Bacteria"/>
</dbReference>
<dbReference type="InterPro" id="IPR036890">
    <property type="entry name" value="HATPase_C_sf"/>
</dbReference>
<dbReference type="KEGG" id="cts:Ctha_1614"/>
<evidence type="ECO:0000259" key="2">
    <source>
        <dbReference type="Pfam" id="PF13581"/>
    </source>
</evidence>
<keyword evidence="1 3" id="KW-0723">Serine/threonine-protein kinase</keyword>
<gene>
    <name evidence="3" type="ordered locus">Ctha_1614</name>
</gene>
<dbReference type="AlphaFoldDB" id="B3QSM5"/>
<dbReference type="HOGENOM" id="CLU_090336_11_2_10"/>
<evidence type="ECO:0000313" key="3">
    <source>
        <dbReference type="EMBL" id="ACF14072.1"/>
    </source>
</evidence>
<dbReference type="PANTHER" id="PTHR35526">
    <property type="entry name" value="ANTI-SIGMA-F FACTOR RSBW-RELATED"/>
    <property type="match status" value="1"/>
</dbReference>
<name>B3QSM5_CHLT3</name>
<organism evidence="3 4">
    <name type="scientific">Chloroherpeton thalassium (strain ATCC 35110 / GB-78)</name>
    <dbReference type="NCBI Taxonomy" id="517418"/>
    <lineage>
        <taxon>Bacteria</taxon>
        <taxon>Pseudomonadati</taxon>
        <taxon>Chlorobiota</taxon>
        <taxon>Chlorobiia</taxon>
        <taxon>Chlorobiales</taxon>
        <taxon>Chloroherpetonaceae</taxon>
        <taxon>Chloroherpeton</taxon>
    </lineage>
</organism>